<dbReference type="Gene3D" id="1.10.3210.10">
    <property type="entry name" value="Hypothetical protein af1432"/>
    <property type="match status" value="1"/>
</dbReference>
<dbReference type="CDD" id="cd00077">
    <property type="entry name" value="HDc"/>
    <property type="match status" value="1"/>
</dbReference>
<dbReference type="SUPFAM" id="SSF109604">
    <property type="entry name" value="HD-domain/PDEase-like"/>
    <property type="match status" value="1"/>
</dbReference>
<sequence>MSDRVSARGIVYICAVALIGVAVVVFSPRLLGATPLFSWFWAAFFLAVAILAETFPIVWQAYGVSKMEISVSMAVTFAAACLFPPQVAAGIAVVGTLVGDRLTHKEGIKTIYNMAEYAIAVGGASFVYHRFVDVSLDFLAIENGRALVLSAVWYLGSEYLLLAGLFLLLSRGSFVRTLGSLVRTTWLTNLTLLLLGMVITVLYWQDPWTVLFLVPVFVVLSYALKREQTLRSQTQTILEKLVDVLESKSPETAQHSKRVRAWVEDMCDELGMESGEADMVLQAAVLHDLGKVGLDDNLLRKPGLSAEEFHQIMEHPAVSAGLLEGLTLFQGGRDIVLHHHERYDGNGYPDHLAGESIPLGARIITVADSFDAMVSMRPYRAKSLTVTEALKILDHERGAQFDPELVVTFTKLVREHLATGDMTNFPSAVQIDSTDEVSIAAGAQV</sequence>
<dbReference type="PANTHER" id="PTHR45228:SF1">
    <property type="entry name" value="CYCLIC DI-GMP PHOSPHODIESTERASE TM_0186"/>
    <property type="match status" value="1"/>
</dbReference>
<evidence type="ECO:0000259" key="2">
    <source>
        <dbReference type="PROSITE" id="PS51832"/>
    </source>
</evidence>
<keyword evidence="4" id="KW-1185">Reference proteome</keyword>
<dbReference type="PROSITE" id="PS51832">
    <property type="entry name" value="HD_GYP"/>
    <property type="match status" value="1"/>
</dbReference>
<dbReference type="OrthoDB" id="9798833at2"/>
<organism evidence="3 4">
    <name type="scientific">Candidatus Cryosericum terrychapinii</name>
    <dbReference type="NCBI Taxonomy" id="2290919"/>
    <lineage>
        <taxon>Bacteria</taxon>
        <taxon>Pseudomonadati</taxon>
        <taxon>Caldisericota/Cryosericota group</taxon>
        <taxon>Candidatus Cryosericota</taxon>
        <taxon>Candidatus Cryosericia</taxon>
        <taxon>Candidatus Cryosericales</taxon>
        <taxon>Candidatus Cryosericaceae</taxon>
        <taxon>Candidatus Cryosericum</taxon>
    </lineage>
</organism>
<evidence type="ECO:0000313" key="4">
    <source>
        <dbReference type="Proteomes" id="UP000266328"/>
    </source>
</evidence>
<reference evidence="3 4" key="1">
    <citation type="submission" date="2018-09" db="EMBL/GenBank/DDBJ databases">
        <title>Discovery and Ecogenomic Context for Candidatus Cryosericales, a Global Caldiserica Order Active in Thawing Permafrost.</title>
        <authorList>
            <person name="Martinez M.A."/>
            <person name="Woodcroft B.J."/>
            <person name="Ignacio Espinoza J.C."/>
            <person name="Zayed A."/>
            <person name="Singleton C.M."/>
            <person name="Boyd J."/>
            <person name="Li Y.-F."/>
            <person name="Purvine S."/>
            <person name="Maughan H."/>
            <person name="Hodgkins S.B."/>
            <person name="Anderson D."/>
            <person name="Sederholm M."/>
            <person name="Temperton B."/>
            <person name="Saleska S.R."/>
            <person name="Tyson G.W."/>
            <person name="Rich V.I."/>
        </authorList>
    </citation>
    <scope>NUCLEOTIDE SEQUENCE [LARGE SCALE GENOMIC DNA]</scope>
    <source>
        <strain evidence="3 4">SMC7</strain>
    </source>
</reference>
<keyword evidence="1" id="KW-0812">Transmembrane</keyword>
<dbReference type="Pfam" id="PF13487">
    <property type="entry name" value="HD_5"/>
    <property type="match status" value="1"/>
</dbReference>
<keyword evidence="1" id="KW-0472">Membrane</keyword>
<dbReference type="SMART" id="SM00471">
    <property type="entry name" value="HDc"/>
    <property type="match status" value="1"/>
</dbReference>
<dbReference type="PANTHER" id="PTHR45228">
    <property type="entry name" value="CYCLIC DI-GMP PHOSPHODIESTERASE TM_0186-RELATED"/>
    <property type="match status" value="1"/>
</dbReference>
<evidence type="ECO:0000313" key="3">
    <source>
        <dbReference type="EMBL" id="RIE05932.1"/>
    </source>
</evidence>
<feature type="transmembrane region" description="Helical" evidence="1">
    <location>
        <begin position="151"/>
        <end position="169"/>
    </location>
</feature>
<dbReference type="AlphaFoldDB" id="A0A398CTK6"/>
<dbReference type="Proteomes" id="UP000266328">
    <property type="component" value="Unassembled WGS sequence"/>
</dbReference>
<feature type="transmembrane region" description="Helical" evidence="1">
    <location>
        <begin position="74"/>
        <end position="99"/>
    </location>
</feature>
<feature type="transmembrane region" description="Helical" evidence="1">
    <location>
        <begin position="208"/>
        <end position="224"/>
    </location>
</feature>
<feature type="domain" description="HD-GYP" evidence="2">
    <location>
        <begin position="230"/>
        <end position="425"/>
    </location>
</feature>
<evidence type="ECO:0000256" key="1">
    <source>
        <dbReference type="SAM" id="Phobius"/>
    </source>
</evidence>
<dbReference type="EMBL" id="QXIS01000030">
    <property type="protein sequence ID" value="RIE05932.1"/>
    <property type="molecule type" value="Genomic_DNA"/>
</dbReference>
<comment type="caution">
    <text evidence="3">The sequence shown here is derived from an EMBL/GenBank/DDBJ whole genome shotgun (WGS) entry which is preliminary data.</text>
</comment>
<dbReference type="InterPro" id="IPR003607">
    <property type="entry name" value="HD/PDEase_dom"/>
</dbReference>
<name>A0A398CTK6_9BACT</name>
<dbReference type="InterPro" id="IPR037522">
    <property type="entry name" value="HD_GYP_dom"/>
</dbReference>
<proteinExistence type="predicted"/>
<keyword evidence="1" id="KW-1133">Transmembrane helix</keyword>
<feature type="transmembrane region" description="Helical" evidence="1">
    <location>
        <begin position="39"/>
        <end position="62"/>
    </location>
</feature>
<protein>
    <submittedName>
        <fullName evidence="3">HD domain-containing protein</fullName>
    </submittedName>
</protein>
<feature type="transmembrane region" description="Helical" evidence="1">
    <location>
        <begin position="6"/>
        <end position="27"/>
    </location>
</feature>
<accession>A0A398CTK6</accession>
<dbReference type="InterPro" id="IPR052020">
    <property type="entry name" value="Cyclic_di-GMP/3'3'-cGAMP_PDE"/>
</dbReference>
<gene>
    <name evidence="3" type="ORF">SMC7_04700</name>
</gene>
<dbReference type="RefSeq" id="WP_119089194.1">
    <property type="nucleotide sequence ID" value="NZ_QXIS01000030.1"/>
</dbReference>
<feature type="transmembrane region" description="Helical" evidence="1">
    <location>
        <begin position="181"/>
        <end position="202"/>
    </location>
</feature>
<feature type="transmembrane region" description="Helical" evidence="1">
    <location>
        <begin position="111"/>
        <end position="131"/>
    </location>
</feature>